<accession>A0AAV6HNM9</accession>
<dbReference type="PROSITE" id="PS00934">
    <property type="entry name" value="GLYOXALASE_I_1"/>
    <property type="match status" value="1"/>
</dbReference>
<dbReference type="GO" id="GO:0046872">
    <property type="term" value="F:metal ion binding"/>
    <property type="evidence" value="ECO:0007669"/>
    <property type="project" value="UniProtKB-KW"/>
</dbReference>
<dbReference type="PANTHER" id="PTHR10374:SF30">
    <property type="entry name" value="LACTOYLGLUTATHIONE LYASE"/>
    <property type="match status" value="1"/>
</dbReference>
<dbReference type="Pfam" id="PF00903">
    <property type="entry name" value="Glyoxalase"/>
    <property type="match status" value="1"/>
</dbReference>
<feature type="compositionally biased region" description="Polar residues" evidence="2">
    <location>
        <begin position="45"/>
        <end position="63"/>
    </location>
</feature>
<keyword evidence="1" id="KW-0479">Metal-binding</keyword>
<keyword evidence="5" id="KW-1185">Reference proteome</keyword>
<evidence type="ECO:0000256" key="2">
    <source>
        <dbReference type="SAM" id="MobiDB-lite"/>
    </source>
</evidence>
<dbReference type="InterPro" id="IPR018146">
    <property type="entry name" value="Glyoxalase_1_CS"/>
</dbReference>
<feature type="domain" description="Glyoxalase/fosfomycin resistance/dioxygenase" evidence="3">
    <location>
        <begin position="77"/>
        <end position="116"/>
    </location>
</feature>
<protein>
    <recommendedName>
        <fullName evidence="3">Glyoxalase/fosfomycin resistance/dioxygenase domain-containing protein</fullName>
    </recommendedName>
</protein>
<organism evidence="4 5">
    <name type="scientific">Rhododendron griersonianum</name>
    <dbReference type="NCBI Taxonomy" id="479676"/>
    <lineage>
        <taxon>Eukaryota</taxon>
        <taxon>Viridiplantae</taxon>
        <taxon>Streptophyta</taxon>
        <taxon>Embryophyta</taxon>
        <taxon>Tracheophyta</taxon>
        <taxon>Spermatophyta</taxon>
        <taxon>Magnoliopsida</taxon>
        <taxon>eudicotyledons</taxon>
        <taxon>Gunneridae</taxon>
        <taxon>Pentapetalae</taxon>
        <taxon>asterids</taxon>
        <taxon>Ericales</taxon>
        <taxon>Ericaceae</taxon>
        <taxon>Ericoideae</taxon>
        <taxon>Rhodoreae</taxon>
        <taxon>Rhododendron</taxon>
    </lineage>
</organism>
<evidence type="ECO:0000313" key="5">
    <source>
        <dbReference type="Proteomes" id="UP000823749"/>
    </source>
</evidence>
<dbReference type="InterPro" id="IPR029068">
    <property type="entry name" value="Glyas_Bleomycin-R_OHBP_Dase"/>
</dbReference>
<proteinExistence type="predicted"/>
<dbReference type="Proteomes" id="UP000823749">
    <property type="component" value="Chromosome 13"/>
</dbReference>
<name>A0AAV6HNM9_9ERIC</name>
<dbReference type="InterPro" id="IPR004360">
    <property type="entry name" value="Glyas_Fos-R_dOase_dom"/>
</dbReference>
<dbReference type="SUPFAM" id="SSF54593">
    <property type="entry name" value="Glyoxalase/Bleomycin resistance protein/Dihydroxybiphenyl dioxygenase"/>
    <property type="match status" value="1"/>
</dbReference>
<dbReference type="EMBL" id="JACTNZ010000013">
    <property type="protein sequence ID" value="KAG5515588.1"/>
    <property type="molecule type" value="Genomic_DNA"/>
</dbReference>
<dbReference type="AlphaFoldDB" id="A0AAV6HNM9"/>
<dbReference type="PANTHER" id="PTHR10374">
    <property type="entry name" value="LACTOYLGLUTATHIONE LYASE GLYOXALASE I"/>
    <property type="match status" value="1"/>
</dbReference>
<evidence type="ECO:0000256" key="1">
    <source>
        <dbReference type="ARBA" id="ARBA00022723"/>
    </source>
</evidence>
<gene>
    <name evidence="4" type="ORF">RHGRI_036580</name>
</gene>
<reference evidence="4 5" key="1">
    <citation type="submission" date="2020-08" db="EMBL/GenBank/DDBJ databases">
        <title>Plant Genome Project.</title>
        <authorList>
            <person name="Zhang R.-G."/>
        </authorList>
    </citation>
    <scope>NUCLEOTIDE SEQUENCE [LARGE SCALE GENOMIC DNA]</scope>
    <source>
        <strain evidence="4">WSP0</strain>
        <tissue evidence="4">Leaf</tissue>
    </source>
</reference>
<dbReference type="GO" id="GO:0004462">
    <property type="term" value="F:lactoylglutathione lyase activity"/>
    <property type="evidence" value="ECO:0007669"/>
    <property type="project" value="InterPro"/>
</dbReference>
<comment type="caution">
    <text evidence="4">The sequence shown here is derived from an EMBL/GenBank/DDBJ whole genome shotgun (WGS) entry which is preliminary data.</text>
</comment>
<evidence type="ECO:0000259" key="3">
    <source>
        <dbReference type="Pfam" id="PF00903"/>
    </source>
</evidence>
<evidence type="ECO:0000313" key="4">
    <source>
        <dbReference type="EMBL" id="KAG5515588.1"/>
    </source>
</evidence>
<feature type="region of interest" description="Disordered" evidence="2">
    <location>
        <begin position="45"/>
        <end position="64"/>
    </location>
</feature>
<sequence length="208" mass="23168">MASAIASSLSRLSLLRRLTTITTSPRTPTTFLTIKPKSSNRCRFVSSSMASGSKESPSNNPGLQASADEATKDYFMQQTMYRIKDPKVSLDFYSRVLGMSLLKRLDFPEMKFSLYFMGYEDPTSAPSDSVDRTVWTFSKKATIELTQYILFCSLSLSLSLSLHLKSSSCFTCLMITNTRILLIVIGELRVILILKATIMGIQNLVALV</sequence>
<dbReference type="Gene3D" id="3.10.180.10">
    <property type="entry name" value="2,3-Dihydroxybiphenyl 1,2-Dioxygenase, domain 1"/>
    <property type="match status" value="1"/>
</dbReference>